<comment type="caution">
    <text evidence="1">The sequence shown here is derived from an EMBL/GenBank/DDBJ whole genome shotgun (WGS) entry which is preliminary data.</text>
</comment>
<dbReference type="Pfam" id="PF13692">
    <property type="entry name" value="Glyco_trans_1_4"/>
    <property type="match status" value="1"/>
</dbReference>
<organism evidence="1 2">
    <name type="scientific">Bradyrhizobium jicamae</name>
    <dbReference type="NCBI Taxonomy" id="280332"/>
    <lineage>
        <taxon>Bacteria</taxon>
        <taxon>Pseudomonadati</taxon>
        <taxon>Pseudomonadota</taxon>
        <taxon>Alphaproteobacteria</taxon>
        <taxon>Hyphomicrobiales</taxon>
        <taxon>Nitrobacteraceae</taxon>
        <taxon>Bradyrhizobium</taxon>
    </lineage>
</organism>
<dbReference type="Proteomes" id="UP001315278">
    <property type="component" value="Unassembled WGS sequence"/>
</dbReference>
<evidence type="ECO:0000313" key="2">
    <source>
        <dbReference type="Proteomes" id="UP001315278"/>
    </source>
</evidence>
<dbReference type="RefSeq" id="WP_212492592.1">
    <property type="nucleotide sequence ID" value="NZ_JAFCJH010000009.1"/>
</dbReference>
<dbReference type="CDD" id="cd03801">
    <property type="entry name" value="GT4_PimA-like"/>
    <property type="match status" value="1"/>
</dbReference>
<keyword evidence="2" id="KW-1185">Reference proteome</keyword>
<dbReference type="PANTHER" id="PTHR12526">
    <property type="entry name" value="GLYCOSYLTRANSFERASE"/>
    <property type="match status" value="1"/>
</dbReference>
<dbReference type="Gene3D" id="3.40.50.2000">
    <property type="entry name" value="Glycogen Phosphorylase B"/>
    <property type="match status" value="2"/>
</dbReference>
<dbReference type="PANTHER" id="PTHR12526:SF600">
    <property type="entry name" value="GLYCOSYL TRANSFERASE GROUP 1"/>
    <property type="match status" value="1"/>
</dbReference>
<dbReference type="EMBL" id="JAFCJH010000009">
    <property type="protein sequence ID" value="MBR0795986.1"/>
    <property type="molecule type" value="Genomic_DNA"/>
</dbReference>
<evidence type="ECO:0000313" key="1">
    <source>
        <dbReference type="EMBL" id="MBR0795986.1"/>
    </source>
</evidence>
<protein>
    <submittedName>
        <fullName evidence="1">Glycosyltransferase</fullName>
    </submittedName>
</protein>
<sequence>MDFVMRILAITDKRLASLSDGYDLRVWHFCRELAERHEMYLLTVPLGHLDLPIKFNDGSIGLSDVFKKIIDMPTLPTHRPSLRRHFRRNDSDYYLLSYPRHFSMVTNAIAEICEQNSINHMVVFNLDLAGFVRPFSSGKTILFDLCDSEVLTLTRQMQHLPPWPLQLKARLKAHLTRARFAKAEACLPHWFSHVTTINGADTDTVCRLSGKGTNISTIPNGVSPELTETFDANDHVAKRRGVAFWGNLSFRPNSDAVRFFYESVYRPHLAPAGIEWCVVGRDAERWLQEEALRDHGIRLTGFVDDISSVLAEYPIMVNPMRIGSGLKNKVLEAFAMGLAVVSTGVGIEAIGMARDDVDYIRADEPAKMASAIKLLVENERLRLSMIKSARNVLLEHYTWKKTARALDALICSL</sequence>
<gene>
    <name evidence="1" type="ORF">JQ615_11350</name>
</gene>
<reference evidence="2" key="1">
    <citation type="journal article" date="2021" name="ISME J.">
        <title>Evolutionary origin and ecological implication of a unique nif island in free-living Bradyrhizobium lineages.</title>
        <authorList>
            <person name="Tao J."/>
        </authorList>
    </citation>
    <scope>NUCLEOTIDE SEQUENCE [LARGE SCALE GENOMIC DNA]</scope>
    <source>
        <strain evidence="2">SZCCT0434</strain>
    </source>
</reference>
<proteinExistence type="predicted"/>
<dbReference type="SUPFAM" id="SSF53756">
    <property type="entry name" value="UDP-Glycosyltransferase/glycogen phosphorylase"/>
    <property type="match status" value="1"/>
</dbReference>
<name>A0ABS5FGS7_9BRAD</name>
<accession>A0ABS5FGS7</accession>